<evidence type="ECO:0000256" key="5">
    <source>
        <dbReference type="SAM" id="Phobius"/>
    </source>
</evidence>
<evidence type="ECO:0000313" key="8">
    <source>
        <dbReference type="Proteomes" id="UP001211907"/>
    </source>
</evidence>
<comment type="caution">
    <text evidence="7">The sequence shown here is derived from an EMBL/GenBank/DDBJ whole genome shotgun (WGS) entry which is preliminary data.</text>
</comment>
<keyword evidence="8" id="KW-1185">Reference proteome</keyword>
<feature type="transmembrane region" description="Helical" evidence="5">
    <location>
        <begin position="90"/>
        <end position="113"/>
    </location>
</feature>
<evidence type="ECO:0000256" key="1">
    <source>
        <dbReference type="ARBA" id="ARBA00004370"/>
    </source>
</evidence>
<feature type="transmembrane region" description="Helical" evidence="5">
    <location>
        <begin position="15"/>
        <end position="42"/>
    </location>
</feature>
<feature type="transmembrane region" description="Helical" evidence="5">
    <location>
        <begin position="253"/>
        <end position="278"/>
    </location>
</feature>
<evidence type="ECO:0000256" key="3">
    <source>
        <dbReference type="ARBA" id="ARBA00022989"/>
    </source>
</evidence>
<dbReference type="SUPFAM" id="SSF81321">
    <property type="entry name" value="Family A G protein-coupled receptor-like"/>
    <property type="match status" value="1"/>
</dbReference>
<feature type="domain" description="G-protein coupled receptors family 1 profile" evidence="6">
    <location>
        <begin position="32"/>
        <end position="274"/>
    </location>
</feature>
<keyword evidence="3 5" id="KW-1133">Transmembrane helix</keyword>
<proteinExistence type="predicted"/>
<feature type="transmembrane region" description="Helical" evidence="5">
    <location>
        <begin position="125"/>
        <end position="145"/>
    </location>
</feature>
<dbReference type="GO" id="GO:0016020">
    <property type="term" value="C:membrane"/>
    <property type="evidence" value="ECO:0007669"/>
    <property type="project" value="UniProtKB-SubCell"/>
</dbReference>
<keyword evidence="2 5" id="KW-0812">Transmembrane</keyword>
<dbReference type="InterPro" id="IPR017452">
    <property type="entry name" value="GPCR_Rhodpsn_7TM"/>
</dbReference>
<protein>
    <recommendedName>
        <fullName evidence="6">G-protein coupled receptors family 1 profile domain-containing protein</fullName>
    </recommendedName>
</protein>
<organism evidence="7 8">
    <name type="scientific">Physocladia obscura</name>
    <dbReference type="NCBI Taxonomy" id="109957"/>
    <lineage>
        <taxon>Eukaryota</taxon>
        <taxon>Fungi</taxon>
        <taxon>Fungi incertae sedis</taxon>
        <taxon>Chytridiomycota</taxon>
        <taxon>Chytridiomycota incertae sedis</taxon>
        <taxon>Chytridiomycetes</taxon>
        <taxon>Chytridiales</taxon>
        <taxon>Chytriomycetaceae</taxon>
        <taxon>Physocladia</taxon>
    </lineage>
</organism>
<feature type="transmembrane region" description="Helical" evidence="5">
    <location>
        <begin position="218"/>
        <end position="241"/>
    </location>
</feature>
<comment type="subcellular location">
    <subcellularLocation>
        <location evidence="1">Membrane</location>
    </subcellularLocation>
</comment>
<dbReference type="PROSITE" id="PS50262">
    <property type="entry name" value="G_PROTEIN_RECEP_F1_2"/>
    <property type="match status" value="1"/>
</dbReference>
<evidence type="ECO:0000259" key="6">
    <source>
        <dbReference type="PROSITE" id="PS50262"/>
    </source>
</evidence>
<dbReference type="Proteomes" id="UP001211907">
    <property type="component" value="Unassembled WGS sequence"/>
</dbReference>
<accession>A0AAD5SNQ9</accession>
<dbReference type="AlphaFoldDB" id="A0AAD5SNQ9"/>
<feature type="transmembrane region" description="Helical" evidence="5">
    <location>
        <begin position="54"/>
        <end position="78"/>
    </location>
</feature>
<reference evidence="7" key="1">
    <citation type="submission" date="2020-05" db="EMBL/GenBank/DDBJ databases">
        <title>Phylogenomic resolution of chytrid fungi.</title>
        <authorList>
            <person name="Stajich J.E."/>
            <person name="Amses K."/>
            <person name="Simmons R."/>
            <person name="Seto K."/>
            <person name="Myers J."/>
            <person name="Bonds A."/>
            <person name="Quandt C.A."/>
            <person name="Barry K."/>
            <person name="Liu P."/>
            <person name="Grigoriev I."/>
            <person name="Longcore J.E."/>
            <person name="James T.Y."/>
        </authorList>
    </citation>
    <scope>NUCLEOTIDE SEQUENCE</scope>
    <source>
        <strain evidence="7">JEL0513</strain>
    </source>
</reference>
<name>A0AAD5SNQ9_9FUNG</name>
<dbReference type="Gene3D" id="1.20.1070.10">
    <property type="entry name" value="Rhodopsin 7-helix transmembrane proteins"/>
    <property type="match status" value="1"/>
</dbReference>
<evidence type="ECO:0000313" key="7">
    <source>
        <dbReference type="EMBL" id="KAJ3085632.1"/>
    </source>
</evidence>
<evidence type="ECO:0000256" key="4">
    <source>
        <dbReference type="ARBA" id="ARBA00023136"/>
    </source>
</evidence>
<feature type="transmembrane region" description="Helical" evidence="5">
    <location>
        <begin position="165"/>
        <end position="194"/>
    </location>
</feature>
<keyword evidence="4 5" id="KW-0472">Membrane</keyword>
<gene>
    <name evidence="7" type="ORF">HK100_008976</name>
</gene>
<dbReference type="EMBL" id="JADGJH010004491">
    <property type="protein sequence ID" value="KAJ3085632.1"/>
    <property type="molecule type" value="Genomic_DNA"/>
</dbReference>
<evidence type="ECO:0000256" key="2">
    <source>
        <dbReference type="ARBA" id="ARBA00022692"/>
    </source>
</evidence>
<sequence length="310" mass="35051">MSDQIESPNTDSEFWAIYLLYTPTAIFGAMLSGPMLLTILTNRARLLKNTLDRIALLLLFVSFTWSLWTFLKVVLMLLVSNDRVNQANAALTYISVVWFLFSNVFLAMSRYFLFKQWTQNKTRTYFMSGLIIAVVLSAGLIWVFSTAATTNSFVPFPAAQYKTQTVVMFIIGAFTVVFSMSAITGLYVATYILISRNLSVTMPSSSESQIRLRLQNRLLKSMILMSSGIVVCYLPITIALIRKGFLNGGSLSLFPAVIVTEFVILDTVVTPAMLLYFFPKIRYTLAEKWKIFRILSGRSFSFDTEVDLED</sequence>